<organism evidence="2 3">
    <name type="scientific">Apiospora marii</name>
    <dbReference type="NCBI Taxonomy" id="335849"/>
    <lineage>
        <taxon>Eukaryota</taxon>
        <taxon>Fungi</taxon>
        <taxon>Dikarya</taxon>
        <taxon>Ascomycota</taxon>
        <taxon>Pezizomycotina</taxon>
        <taxon>Sordariomycetes</taxon>
        <taxon>Xylariomycetidae</taxon>
        <taxon>Amphisphaeriales</taxon>
        <taxon>Apiosporaceae</taxon>
        <taxon>Apiospora</taxon>
    </lineage>
</organism>
<proteinExistence type="predicted"/>
<evidence type="ECO:0000313" key="3">
    <source>
        <dbReference type="Proteomes" id="UP001396898"/>
    </source>
</evidence>
<feature type="region of interest" description="Disordered" evidence="1">
    <location>
        <begin position="45"/>
        <end position="75"/>
    </location>
</feature>
<evidence type="ECO:0000256" key="1">
    <source>
        <dbReference type="SAM" id="MobiDB-lite"/>
    </source>
</evidence>
<dbReference type="EMBL" id="JAQQWI010000007">
    <property type="protein sequence ID" value="KAK8028285.1"/>
    <property type="molecule type" value="Genomic_DNA"/>
</dbReference>
<accession>A0ABR1S8X1</accession>
<comment type="caution">
    <text evidence="2">The sequence shown here is derived from an EMBL/GenBank/DDBJ whole genome shotgun (WGS) entry which is preliminary data.</text>
</comment>
<protein>
    <submittedName>
        <fullName evidence="2">Chromosome transmission fidelity protein</fullName>
    </submittedName>
</protein>
<keyword evidence="3" id="KW-1185">Reference proteome</keyword>
<name>A0ABR1S8X1_9PEZI</name>
<feature type="compositionally biased region" description="Basic and acidic residues" evidence="1">
    <location>
        <begin position="60"/>
        <end position="75"/>
    </location>
</feature>
<dbReference type="Proteomes" id="UP001396898">
    <property type="component" value="Unassembled WGS sequence"/>
</dbReference>
<gene>
    <name evidence="2" type="ORF">PG991_005341</name>
</gene>
<evidence type="ECO:0000313" key="2">
    <source>
        <dbReference type="EMBL" id="KAK8028285.1"/>
    </source>
</evidence>
<sequence>MEPDLDILATYETSAAVMHGTQAPTRYAVRQVLDQEMEKLRRLRESAARQTRFRTGNPLDTREAVFESKEKSGKSKGVELPIIPVKKDFFGRVVAKPVVQPLQEGDGNTNGKKAEPVTTGENKVWVTFHEGMNNAVRKPITLDDLFRGL</sequence>
<reference evidence="2 3" key="1">
    <citation type="submission" date="2023-01" db="EMBL/GenBank/DDBJ databases">
        <title>Analysis of 21 Apiospora genomes using comparative genomics revels a genus with tremendous synthesis potential of carbohydrate active enzymes and secondary metabolites.</title>
        <authorList>
            <person name="Sorensen T."/>
        </authorList>
    </citation>
    <scope>NUCLEOTIDE SEQUENCE [LARGE SCALE GENOMIC DNA]</scope>
    <source>
        <strain evidence="2 3">CBS 20057</strain>
    </source>
</reference>